<organism evidence="2 3">
    <name type="scientific">Campylobacter gracilis RM3268</name>
    <dbReference type="NCBI Taxonomy" id="553220"/>
    <lineage>
        <taxon>Bacteria</taxon>
        <taxon>Pseudomonadati</taxon>
        <taxon>Campylobacterota</taxon>
        <taxon>Epsilonproteobacteria</taxon>
        <taxon>Campylobacterales</taxon>
        <taxon>Campylobacteraceae</taxon>
        <taxon>Campylobacter</taxon>
    </lineage>
</organism>
<feature type="transmembrane region" description="Helical" evidence="1">
    <location>
        <begin position="27"/>
        <end position="45"/>
    </location>
</feature>
<keyword evidence="3" id="KW-1185">Reference proteome</keyword>
<evidence type="ECO:0000313" key="3">
    <source>
        <dbReference type="Proteomes" id="UP000005709"/>
    </source>
</evidence>
<protein>
    <submittedName>
        <fullName evidence="2">Uncharacterized protein</fullName>
    </submittedName>
</protein>
<dbReference type="EMBL" id="ACYG01000005">
    <property type="protein sequence ID" value="EEV18915.1"/>
    <property type="molecule type" value="Genomic_DNA"/>
</dbReference>
<reference evidence="2 3" key="1">
    <citation type="submission" date="2009-07" db="EMBL/GenBank/DDBJ databases">
        <authorList>
            <person name="Madupu R."/>
            <person name="Sebastian Y."/>
            <person name="Durkin A.S."/>
            <person name="Torralba M."/>
            <person name="Methe B."/>
            <person name="Sutton G.G."/>
            <person name="Strausberg R.L."/>
            <person name="Nelson K.E."/>
        </authorList>
    </citation>
    <scope>NUCLEOTIDE SEQUENCE [LARGE SCALE GENOMIC DNA]</scope>
    <source>
        <strain evidence="2 3">RM3268</strain>
    </source>
</reference>
<keyword evidence="1" id="KW-1133">Transmembrane helix</keyword>
<dbReference type="Proteomes" id="UP000005709">
    <property type="component" value="Unassembled WGS sequence"/>
</dbReference>
<evidence type="ECO:0000256" key="1">
    <source>
        <dbReference type="SAM" id="Phobius"/>
    </source>
</evidence>
<sequence>MWQMHYIIRVKFNQSYADEVFKIYERVAILVFYLYNLPHYLFNFFRIPK</sequence>
<gene>
    <name evidence="2" type="ORF">CAMGR0001_2392</name>
</gene>
<proteinExistence type="predicted"/>
<dbReference type="AlphaFoldDB" id="C8PE42"/>
<comment type="caution">
    <text evidence="2">The sequence shown here is derived from an EMBL/GenBank/DDBJ whole genome shotgun (WGS) entry which is preliminary data.</text>
</comment>
<name>C8PE42_9BACT</name>
<accession>C8PE42</accession>
<keyword evidence="1" id="KW-0472">Membrane</keyword>
<keyword evidence="1" id="KW-0812">Transmembrane</keyword>
<evidence type="ECO:0000313" key="2">
    <source>
        <dbReference type="EMBL" id="EEV18915.1"/>
    </source>
</evidence>